<gene>
    <name evidence="1" type="ORF">CW682_05845</name>
</gene>
<reference evidence="1" key="1">
    <citation type="submission" date="2017-12" db="EMBL/GenBank/DDBJ databases">
        <title>Genomics of Macrococcus caseolyticus.</title>
        <authorList>
            <person name="MacFadyen A.C."/>
            <person name="Paterson G.K."/>
        </authorList>
    </citation>
    <scope>NUCLEOTIDE SEQUENCE</scope>
    <source>
        <strain evidence="1">5459_5_49</strain>
    </source>
</reference>
<sequence length="147" mass="16306">MNNVSILGNITRDLEIKEFGSTKVLSFSVAVRKRVKDKNTGEYGTNYINCKAFNRTAEIIAQHFSKGSQIGIEGEIDTGKYEKDGKTIYTTDVVVRNITFVERKGQSDTNNQQQRNNASTPPQNANSNNPFANATGPIDIQDSELPF</sequence>
<protein>
    <submittedName>
        <fullName evidence="1">Single-stranded DNA-binding protein</fullName>
    </submittedName>
</protein>
<evidence type="ECO:0000313" key="1">
    <source>
        <dbReference type="EMBL" id="PKE56721.1"/>
    </source>
</evidence>
<proteinExistence type="predicted"/>
<accession>A0ACC9MT90</accession>
<dbReference type="EMBL" id="PIWU01000006">
    <property type="protein sequence ID" value="PKE56721.1"/>
    <property type="molecule type" value="Genomic_DNA"/>
</dbReference>
<name>A0ACC9MT90_9STAP</name>
<evidence type="ECO:0000313" key="2">
    <source>
        <dbReference type="Proteomes" id="UP000233606"/>
    </source>
</evidence>
<dbReference type="Proteomes" id="UP000233606">
    <property type="component" value="Unassembled WGS sequence"/>
</dbReference>
<organism evidence="1 2">
    <name type="scientific">Macrococcoides caseolyticum</name>
    <dbReference type="NCBI Taxonomy" id="69966"/>
    <lineage>
        <taxon>Bacteria</taxon>
        <taxon>Bacillati</taxon>
        <taxon>Bacillota</taxon>
        <taxon>Bacilli</taxon>
        <taxon>Bacillales</taxon>
        <taxon>Staphylococcaceae</taxon>
        <taxon>Macrococcoides</taxon>
    </lineage>
</organism>
<keyword evidence="1" id="KW-0238">DNA-binding</keyword>
<keyword evidence="2" id="KW-1185">Reference proteome</keyword>
<comment type="caution">
    <text evidence="1">The sequence shown here is derived from an EMBL/GenBank/DDBJ whole genome shotgun (WGS) entry which is preliminary data.</text>
</comment>